<evidence type="ECO:0000256" key="7">
    <source>
        <dbReference type="ARBA" id="ARBA00022840"/>
    </source>
</evidence>
<evidence type="ECO:0000313" key="14">
    <source>
        <dbReference type="Proteomes" id="UP000054166"/>
    </source>
</evidence>
<keyword evidence="3" id="KW-0723">Serine/threonine-protein kinase</keyword>
<feature type="compositionally biased region" description="Polar residues" evidence="11">
    <location>
        <begin position="544"/>
        <end position="557"/>
    </location>
</feature>
<dbReference type="PANTHER" id="PTHR48012">
    <property type="entry name" value="STERILE20-LIKE KINASE, ISOFORM B-RELATED"/>
    <property type="match status" value="1"/>
</dbReference>
<feature type="compositionally biased region" description="Basic and acidic residues" evidence="11">
    <location>
        <begin position="923"/>
        <end position="945"/>
    </location>
</feature>
<feature type="compositionally biased region" description="Low complexity" evidence="11">
    <location>
        <begin position="739"/>
        <end position="748"/>
    </location>
</feature>
<sequence>MTQPSVHQLFRRLETVGKGAYGSVHKGVHIPTGNLVALKIINLDTAEDDVGDIQREVTLLTQLRDAPNVTKYYGCYLDGPRVWIAMEFAQGGSVRTLMKSSKGGVLEEKYIVIIVREVLLGLNYLHKSAIIHRDIKAANILITALGKVMICDFGVSALSATTSSKRNTLMGTPNWMAPEVAQPVPAYDSKADIWSLGIMVYEMVKGTPPHADLMDPLKVMSLITRVKPPRLSETEGSKDMRDFVSSCLRELPGDRLTAEELGKTKWIKAISKEKVSTLRELILRYDAWMQGGGTRASLAEPLAWEKEEENDMQDFGVKEDNPWEFDTVRGRSFIDAPSVDDSFIDTSTEELSSPSTVRPRAPARLPSSLRGLFDDESSSSEADLFRPPTLQVPGLRSTPSPPSSSSPSPSPSRDRAAHKRALVAENNSEDLQTAKPANFAFPPRTSTPRNKSKLSASVPGSEDEDALPTLMTRKERPPPLGPGIPSTLTATSSSSGISDGPDRNRGNANYRERSASRGLPNIEILPLPQDPNLDLASANSPVTLSSNLDGSSQTPQITLIPKPPINRKRSQSSVTGLASRTALASQRDRNLAAPGDFQFPLPSNGDQSLSAVHPLYTHSKVSPNHASVSSTSSMSSIAHQTTYSLDASAASLASRRLPPAASLPVPPSMHRARSANAIPDTHTPAMDSKSPGNGPTAMSRRPSVSRQASVAVMEHVQSSPPPLIPPSKPFARPTRDRSGSGSSRLSDGNISAQSLGLPGLKDVLKIPTLTSDYQLGMSDLLPPSPSAMNYSSRVFAPSSSMLSSSVAQIDGSATKSVAASANTSTSSLGFPRTSSPPLSDPSQSYSFGNNTSLSFNSSPSDGSFGPAIRPLDFGALMHSHEGTHTELARTVEDLTQWLSVVEIGLSEMLDNSGADTITEEQEDYTHNTELRTDVSRSAHTLKSDDSTNGTALAAKS</sequence>
<feature type="compositionally biased region" description="Polar residues" evidence="11">
    <location>
        <begin position="346"/>
        <end position="356"/>
    </location>
</feature>
<keyword evidence="6" id="KW-0418">Kinase</keyword>
<name>A0A0C3BDR7_PILCF</name>
<feature type="region of interest" description="Disordered" evidence="11">
    <location>
        <begin position="346"/>
        <end position="515"/>
    </location>
</feature>
<dbReference type="InParanoid" id="A0A0C3BDR7"/>
<dbReference type="HOGENOM" id="CLU_013251_0_0_1"/>
<evidence type="ECO:0000313" key="13">
    <source>
        <dbReference type="EMBL" id="KIM75447.1"/>
    </source>
</evidence>
<dbReference type="EMBL" id="KN833046">
    <property type="protein sequence ID" value="KIM75447.1"/>
    <property type="molecule type" value="Genomic_DNA"/>
</dbReference>
<keyword evidence="14" id="KW-1185">Reference proteome</keyword>
<dbReference type="PROSITE" id="PS00107">
    <property type="entry name" value="PROTEIN_KINASE_ATP"/>
    <property type="match status" value="1"/>
</dbReference>
<dbReference type="Proteomes" id="UP000054166">
    <property type="component" value="Unassembled WGS sequence"/>
</dbReference>
<dbReference type="STRING" id="765440.A0A0C3BDR7"/>
<feature type="region of interest" description="Disordered" evidence="11">
    <location>
        <begin position="677"/>
        <end position="754"/>
    </location>
</feature>
<feature type="compositionally biased region" description="Basic and acidic residues" evidence="11">
    <location>
        <begin position="500"/>
        <end position="515"/>
    </location>
</feature>
<dbReference type="FunFam" id="1.10.510.10:FF:000499">
    <property type="entry name" value="Serine/threonine-protein kinase KIC1"/>
    <property type="match status" value="1"/>
</dbReference>
<feature type="domain" description="Protein kinase" evidence="12">
    <location>
        <begin position="10"/>
        <end position="267"/>
    </location>
</feature>
<dbReference type="GO" id="GO:0005737">
    <property type="term" value="C:cytoplasm"/>
    <property type="evidence" value="ECO:0007669"/>
    <property type="project" value="TreeGrafter"/>
</dbReference>
<dbReference type="SUPFAM" id="SSF56112">
    <property type="entry name" value="Protein kinase-like (PK-like)"/>
    <property type="match status" value="1"/>
</dbReference>
<dbReference type="InterPro" id="IPR017441">
    <property type="entry name" value="Protein_kinase_ATP_BS"/>
</dbReference>
<feature type="compositionally biased region" description="Pro residues" evidence="11">
    <location>
        <begin position="399"/>
        <end position="410"/>
    </location>
</feature>
<feature type="region of interest" description="Disordered" evidence="11">
    <location>
        <begin position="920"/>
        <end position="956"/>
    </location>
</feature>
<feature type="compositionally biased region" description="Polar residues" evidence="11">
    <location>
        <begin position="444"/>
        <end position="455"/>
    </location>
</feature>
<dbReference type="InterPro" id="IPR011009">
    <property type="entry name" value="Kinase-like_dom_sf"/>
</dbReference>
<reference evidence="14" key="2">
    <citation type="submission" date="2015-01" db="EMBL/GenBank/DDBJ databases">
        <title>Evolutionary Origins and Diversification of the Mycorrhizal Mutualists.</title>
        <authorList>
            <consortium name="DOE Joint Genome Institute"/>
            <consortium name="Mycorrhizal Genomics Consortium"/>
            <person name="Kohler A."/>
            <person name="Kuo A."/>
            <person name="Nagy L.G."/>
            <person name="Floudas D."/>
            <person name="Copeland A."/>
            <person name="Barry K.W."/>
            <person name="Cichocki N."/>
            <person name="Veneault-Fourrey C."/>
            <person name="LaButti K."/>
            <person name="Lindquist E.A."/>
            <person name="Lipzen A."/>
            <person name="Lundell T."/>
            <person name="Morin E."/>
            <person name="Murat C."/>
            <person name="Riley R."/>
            <person name="Ohm R."/>
            <person name="Sun H."/>
            <person name="Tunlid A."/>
            <person name="Henrissat B."/>
            <person name="Grigoriev I.V."/>
            <person name="Hibbett D.S."/>
            <person name="Martin F."/>
        </authorList>
    </citation>
    <scope>NUCLEOTIDE SEQUENCE [LARGE SCALE GENOMIC DNA]</scope>
    <source>
        <strain evidence="14">F 1598</strain>
    </source>
</reference>
<evidence type="ECO:0000256" key="9">
    <source>
        <dbReference type="ARBA" id="ARBA00048679"/>
    </source>
</evidence>
<feature type="binding site" evidence="10">
    <location>
        <position position="39"/>
    </location>
    <ligand>
        <name>ATP</name>
        <dbReference type="ChEBI" id="CHEBI:30616"/>
    </ligand>
</feature>
<evidence type="ECO:0000256" key="5">
    <source>
        <dbReference type="ARBA" id="ARBA00022741"/>
    </source>
</evidence>
<dbReference type="Pfam" id="PF00069">
    <property type="entry name" value="Pkinase"/>
    <property type="match status" value="1"/>
</dbReference>
<evidence type="ECO:0000256" key="8">
    <source>
        <dbReference type="ARBA" id="ARBA00047899"/>
    </source>
</evidence>
<keyword evidence="5 10" id="KW-0547">Nucleotide-binding</keyword>
<evidence type="ECO:0000256" key="3">
    <source>
        <dbReference type="ARBA" id="ARBA00022527"/>
    </source>
</evidence>
<accession>A0A0C3BDR7</accession>
<comment type="catalytic activity">
    <reaction evidence="8">
        <text>L-threonyl-[protein] + ATP = O-phospho-L-threonyl-[protein] + ADP + H(+)</text>
        <dbReference type="Rhea" id="RHEA:46608"/>
        <dbReference type="Rhea" id="RHEA-COMP:11060"/>
        <dbReference type="Rhea" id="RHEA-COMP:11605"/>
        <dbReference type="ChEBI" id="CHEBI:15378"/>
        <dbReference type="ChEBI" id="CHEBI:30013"/>
        <dbReference type="ChEBI" id="CHEBI:30616"/>
        <dbReference type="ChEBI" id="CHEBI:61977"/>
        <dbReference type="ChEBI" id="CHEBI:456216"/>
        <dbReference type="EC" id="2.7.11.1"/>
    </reaction>
</comment>
<dbReference type="SMART" id="SM00220">
    <property type="entry name" value="S_TKc"/>
    <property type="match status" value="1"/>
</dbReference>
<feature type="compositionally biased region" description="Pro residues" evidence="11">
    <location>
        <begin position="719"/>
        <end position="728"/>
    </location>
</feature>
<dbReference type="EC" id="2.7.11.1" evidence="2"/>
<feature type="region of interest" description="Disordered" evidence="11">
    <location>
        <begin position="821"/>
        <end position="846"/>
    </location>
</feature>
<feature type="compositionally biased region" description="Polar residues" evidence="11">
    <location>
        <begin position="832"/>
        <end position="846"/>
    </location>
</feature>
<feature type="compositionally biased region" description="Polar residues" evidence="11">
    <location>
        <begin position="571"/>
        <end position="584"/>
    </location>
</feature>
<evidence type="ECO:0000256" key="6">
    <source>
        <dbReference type="ARBA" id="ARBA00022777"/>
    </source>
</evidence>
<dbReference type="PROSITE" id="PS00108">
    <property type="entry name" value="PROTEIN_KINASE_ST"/>
    <property type="match status" value="1"/>
</dbReference>
<keyword evidence="7 10" id="KW-0067">ATP-binding</keyword>
<evidence type="ECO:0000259" key="12">
    <source>
        <dbReference type="PROSITE" id="PS50011"/>
    </source>
</evidence>
<feature type="region of interest" description="Disordered" evidence="11">
    <location>
        <begin position="544"/>
        <end position="589"/>
    </location>
</feature>
<comment type="similarity">
    <text evidence="1">Belongs to the protein kinase superfamily. STE Ser/Thr protein kinase family. STE20 subfamily.</text>
</comment>
<dbReference type="GO" id="GO:0004674">
    <property type="term" value="F:protein serine/threonine kinase activity"/>
    <property type="evidence" value="ECO:0007669"/>
    <property type="project" value="UniProtKB-KW"/>
</dbReference>
<dbReference type="PROSITE" id="PS50011">
    <property type="entry name" value="PROTEIN_KINASE_DOM"/>
    <property type="match status" value="1"/>
</dbReference>
<dbReference type="AlphaFoldDB" id="A0A0C3BDR7"/>
<feature type="compositionally biased region" description="Polar residues" evidence="11">
    <location>
        <begin position="486"/>
        <end position="497"/>
    </location>
</feature>
<dbReference type="Gene3D" id="3.30.200.20">
    <property type="entry name" value="Phosphorylase Kinase, domain 1"/>
    <property type="match status" value="1"/>
</dbReference>
<evidence type="ECO:0000256" key="1">
    <source>
        <dbReference type="ARBA" id="ARBA00008874"/>
    </source>
</evidence>
<protein>
    <recommendedName>
        <fullName evidence="2">non-specific serine/threonine protein kinase</fullName>
        <ecNumber evidence="2">2.7.11.1</ecNumber>
    </recommendedName>
</protein>
<dbReference type="PANTHER" id="PTHR48012:SF21">
    <property type="entry name" value="PH DOMAIN-CONTAINING PROTEIN"/>
    <property type="match status" value="1"/>
</dbReference>
<evidence type="ECO:0000256" key="10">
    <source>
        <dbReference type="PROSITE-ProRule" id="PRU10141"/>
    </source>
</evidence>
<organism evidence="13 14">
    <name type="scientific">Piloderma croceum (strain F 1598)</name>
    <dbReference type="NCBI Taxonomy" id="765440"/>
    <lineage>
        <taxon>Eukaryota</taxon>
        <taxon>Fungi</taxon>
        <taxon>Dikarya</taxon>
        <taxon>Basidiomycota</taxon>
        <taxon>Agaricomycotina</taxon>
        <taxon>Agaricomycetes</taxon>
        <taxon>Agaricomycetidae</taxon>
        <taxon>Atheliales</taxon>
        <taxon>Atheliaceae</taxon>
        <taxon>Piloderma</taxon>
    </lineage>
</organism>
<reference evidence="13 14" key="1">
    <citation type="submission" date="2014-04" db="EMBL/GenBank/DDBJ databases">
        <authorList>
            <consortium name="DOE Joint Genome Institute"/>
            <person name="Kuo A."/>
            <person name="Tarkka M."/>
            <person name="Buscot F."/>
            <person name="Kohler A."/>
            <person name="Nagy L.G."/>
            <person name="Floudas D."/>
            <person name="Copeland A."/>
            <person name="Barry K.W."/>
            <person name="Cichocki N."/>
            <person name="Veneault-Fourrey C."/>
            <person name="LaButti K."/>
            <person name="Lindquist E.A."/>
            <person name="Lipzen A."/>
            <person name="Lundell T."/>
            <person name="Morin E."/>
            <person name="Murat C."/>
            <person name="Sun H."/>
            <person name="Tunlid A."/>
            <person name="Henrissat B."/>
            <person name="Grigoriev I.V."/>
            <person name="Hibbett D.S."/>
            <person name="Martin F."/>
            <person name="Nordberg H.P."/>
            <person name="Cantor M.N."/>
            <person name="Hua S.X."/>
        </authorList>
    </citation>
    <scope>NUCLEOTIDE SEQUENCE [LARGE SCALE GENOMIC DNA]</scope>
    <source>
        <strain evidence="13 14">F 1598</strain>
    </source>
</reference>
<proteinExistence type="inferred from homology"/>
<dbReference type="InterPro" id="IPR008271">
    <property type="entry name" value="Ser/Thr_kinase_AS"/>
</dbReference>
<dbReference type="InterPro" id="IPR000719">
    <property type="entry name" value="Prot_kinase_dom"/>
</dbReference>
<dbReference type="OrthoDB" id="248923at2759"/>
<dbReference type="GO" id="GO:0005524">
    <property type="term" value="F:ATP binding"/>
    <property type="evidence" value="ECO:0007669"/>
    <property type="project" value="UniProtKB-UniRule"/>
</dbReference>
<dbReference type="Gene3D" id="1.10.510.10">
    <property type="entry name" value="Transferase(Phosphotransferase) domain 1"/>
    <property type="match status" value="1"/>
</dbReference>
<evidence type="ECO:0000256" key="2">
    <source>
        <dbReference type="ARBA" id="ARBA00012513"/>
    </source>
</evidence>
<evidence type="ECO:0000256" key="11">
    <source>
        <dbReference type="SAM" id="MobiDB-lite"/>
    </source>
</evidence>
<keyword evidence="4" id="KW-0808">Transferase</keyword>
<dbReference type="InterPro" id="IPR050629">
    <property type="entry name" value="STE20/SPS1-PAK"/>
</dbReference>
<gene>
    <name evidence="13" type="ORF">PILCRDRAFT_827153</name>
</gene>
<evidence type="ECO:0000256" key="4">
    <source>
        <dbReference type="ARBA" id="ARBA00022679"/>
    </source>
</evidence>
<comment type="catalytic activity">
    <reaction evidence="9">
        <text>L-seryl-[protein] + ATP = O-phospho-L-seryl-[protein] + ADP + H(+)</text>
        <dbReference type="Rhea" id="RHEA:17989"/>
        <dbReference type="Rhea" id="RHEA-COMP:9863"/>
        <dbReference type="Rhea" id="RHEA-COMP:11604"/>
        <dbReference type="ChEBI" id="CHEBI:15378"/>
        <dbReference type="ChEBI" id="CHEBI:29999"/>
        <dbReference type="ChEBI" id="CHEBI:30616"/>
        <dbReference type="ChEBI" id="CHEBI:83421"/>
        <dbReference type="ChEBI" id="CHEBI:456216"/>
        <dbReference type="EC" id="2.7.11.1"/>
    </reaction>
</comment>